<feature type="signal peptide" evidence="1">
    <location>
        <begin position="1"/>
        <end position="22"/>
    </location>
</feature>
<accession>A0A3L9YB28</accession>
<dbReference type="InterPro" id="IPR046235">
    <property type="entry name" value="DUF6268"/>
</dbReference>
<name>A0A3L9YB28_9FLAO</name>
<dbReference type="Pfam" id="PF19783">
    <property type="entry name" value="DUF6268"/>
    <property type="match status" value="1"/>
</dbReference>
<feature type="domain" description="DUF6268" evidence="2">
    <location>
        <begin position="37"/>
        <end position="302"/>
    </location>
</feature>
<evidence type="ECO:0000256" key="1">
    <source>
        <dbReference type="SAM" id="SignalP"/>
    </source>
</evidence>
<proteinExistence type="predicted"/>
<gene>
    <name evidence="3" type="ORF">BXY75_2718</name>
</gene>
<reference evidence="3 4" key="1">
    <citation type="submission" date="2018-10" db="EMBL/GenBank/DDBJ databases">
        <title>Genomic Encyclopedia of Archaeal and Bacterial Type Strains, Phase II (KMG-II): from individual species to whole genera.</title>
        <authorList>
            <person name="Goeker M."/>
        </authorList>
    </citation>
    <scope>NUCLEOTIDE SEQUENCE [LARGE SCALE GENOMIC DNA]</scope>
    <source>
        <strain evidence="3 4">DSM 23424</strain>
    </source>
</reference>
<organism evidence="3 4">
    <name type="scientific">Ulvibacter antarcticus</name>
    <dbReference type="NCBI Taxonomy" id="442714"/>
    <lineage>
        <taxon>Bacteria</taxon>
        <taxon>Pseudomonadati</taxon>
        <taxon>Bacteroidota</taxon>
        <taxon>Flavobacteriia</taxon>
        <taxon>Flavobacteriales</taxon>
        <taxon>Flavobacteriaceae</taxon>
        <taxon>Ulvibacter</taxon>
    </lineage>
</organism>
<keyword evidence="4" id="KW-1185">Reference proteome</keyword>
<keyword evidence="1" id="KW-0732">Signal</keyword>
<sequence length="303" mass="34720">MKKQLVFYILLLCLLTKLNAQSTDLARIEFLQVPFSNSNNSIQRYRALIQVPFLLSREKKNYLVTGIEYRYTDIQIKDAQDIAAIQAFGGRVTNAVQRMDLYLGYTWKLTDYWRIGVKGGVSIRSDFNDGLVSDDIVYDGAIYAIWSNSEDSPDAKTRLILGLAYSTTPGRNYPLPLINLNKEFRPNWTYTIGVPKSNLRYYLNDNHKDALQAFVTLDNFSANIQQNFPVQSGQTGIADNISMTNVVAGLGYEHFFTKHLLYYAYGGHTLYNNFRLEDKDGAKVYSINDENSLYFRTGIKFKY</sequence>
<dbReference type="EMBL" id="REFC01000014">
    <property type="protein sequence ID" value="RMA57911.1"/>
    <property type="molecule type" value="Genomic_DNA"/>
</dbReference>
<dbReference type="Proteomes" id="UP000271339">
    <property type="component" value="Unassembled WGS sequence"/>
</dbReference>
<dbReference type="AlphaFoldDB" id="A0A3L9YB28"/>
<dbReference type="OrthoDB" id="1114906at2"/>
<protein>
    <recommendedName>
        <fullName evidence="2">DUF6268 domain-containing protein</fullName>
    </recommendedName>
</protein>
<comment type="caution">
    <text evidence="3">The sequence shown here is derived from an EMBL/GenBank/DDBJ whole genome shotgun (WGS) entry which is preliminary data.</text>
</comment>
<feature type="chain" id="PRO_5017986355" description="DUF6268 domain-containing protein" evidence="1">
    <location>
        <begin position="23"/>
        <end position="303"/>
    </location>
</feature>
<dbReference type="RefSeq" id="WP_121908258.1">
    <property type="nucleotide sequence ID" value="NZ_REFC01000014.1"/>
</dbReference>
<evidence type="ECO:0000313" key="4">
    <source>
        <dbReference type="Proteomes" id="UP000271339"/>
    </source>
</evidence>
<evidence type="ECO:0000313" key="3">
    <source>
        <dbReference type="EMBL" id="RMA57911.1"/>
    </source>
</evidence>
<evidence type="ECO:0000259" key="2">
    <source>
        <dbReference type="Pfam" id="PF19783"/>
    </source>
</evidence>